<proteinExistence type="predicted"/>
<dbReference type="OrthoDB" id="8457045at2"/>
<dbReference type="AlphaFoldDB" id="A0A2U8PPM0"/>
<reference evidence="2 3" key="2">
    <citation type="journal article" date="2019" name="Int. J. Syst. Evol. Microbiol.">
        <title>Description and complete genome sequence of Bradyrhizobium amphicarpaeae sp. nov., harbouring photosystem and nitrogen-fixation genes.</title>
        <authorList>
            <person name="Bromfield E.S.P."/>
            <person name="Cloutier S."/>
            <person name="Nguyen H.D.T."/>
        </authorList>
    </citation>
    <scope>NUCLEOTIDE SEQUENCE [LARGE SCALE GENOMIC DNA]</scope>
    <source>
        <strain evidence="2 3">39S1MB</strain>
    </source>
</reference>
<dbReference type="RefSeq" id="WP_094895253.1">
    <property type="nucleotide sequence ID" value="NZ_CP029426.2"/>
</dbReference>
<organism evidence="2 3">
    <name type="scientific">Bradyrhizobium amphicarpaeae</name>
    <dbReference type="NCBI Taxonomy" id="1404768"/>
    <lineage>
        <taxon>Bacteria</taxon>
        <taxon>Pseudomonadati</taxon>
        <taxon>Pseudomonadota</taxon>
        <taxon>Alphaproteobacteria</taxon>
        <taxon>Hyphomicrobiales</taxon>
        <taxon>Nitrobacteraceae</taxon>
        <taxon>Bradyrhizobium</taxon>
    </lineage>
</organism>
<feature type="transmembrane region" description="Helical" evidence="1">
    <location>
        <begin position="19"/>
        <end position="40"/>
    </location>
</feature>
<dbReference type="Proteomes" id="UP000215884">
    <property type="component" value="Chromosome"/>
</dbReference>
<keyword evidence="1" id="KW-1133">Transmembrane helix</keyword>
<dbReference type="KEGG" id="brq:CIT40_05750"/>
<feature type="transmembrane region" description="Helical" evidence="1">
    <location>
        <begin position="96"/>
        <end position="116"/>
    </location>
</feature>
<accession>A0A2U8PPM0</accession>
<evidence type="ECO:0000313" key="3">
    <source>
        <dbReference type="Proteomes" id="UP000215884"/>
    </source>
</evidence>
<sequence>MTEGDENGPIIERADLDNIVYISAIVGIIGSIALFVIFVATEWGNPQWSLVFHHFPATIGLPFAAAASFIIIALFRSTEGQIKFSGLGFNFEGASGPIVMWVLCFLAIAVGIKLLWPLTLAA</sequence>
<keyword evidence="3" id="KW-1185">Reference proteome</keyword>
<name>A0A2U8PPM0_9BRAD</name>
<keyword evidence="1" id="KW-0472">Membrane</keyword>
<evidence type="ECO:0000313" key="2">
    <source>
        <dbReference type="EMBL" id="AWL99580.1"/>
    </source>
</evidence>
<protein>
    <submittedName>
        <fullName evidence="2">Uncharacterized protein</fullName>
    </submittedName>
</protein>
<reference evidence="2 3" key="1">
    <citation type="journal article" date="2017" name="Syst. Appl. Microbiol.">
        <title>Soybeans inoculated with root zone soils of Canadian native legumes harbour diverse and novel Bradyrhizobium spp. that possess agricultural potential.</title>
        <authorList>
            <person name="Bromfield E.S.P."/>
            <person name="Cloutier S."/>
            <person name="Tambong J.T."/>
            <person name="Tran Thi T.V."/>
        </authorList>
    </citation>
    <scope>NUCLEOTIDE SEQUENCE [LARGE SCALE GENOMIC DNA]</scope>
    <source>
        <strain evidence="2 3">39S1MB</strain>
    </source>
</reference>
<gene>
    <name evidence="2" type="ORF">CIT40_05750</name>
</gene>
<dbReference type="EMBL" id="CP029426">
    <property type="protein sequence ID" value="AWL99580.1"/>
    <property type="molecule type" value="Genomic_DNA"/>
</dbReference>
<feature type="transmembrane region" description="Helical" evidence="1">
    <location>
        <begin position="52"/>
        <end position="75"/>
    </location>
</feature>
<evidence type="ECO:0000256" key="1">
    <source>
        <dbReference type="SAM" id="Phobius"/>
    </source>
</evidence>
<keyword evidence="1" id="KW-0812">Transmembrane</keyword>